<sequence length="449" mass="51941">MDLCTNFSNKVLDLKSEVLDIKSTYKAKIKKLESMVERLEEENRLLKELKDIDDDVEINLEKVQAEAYNLDLGHQEKVLIMLDVNNKEHDDVEEVLEVVKAAKLITEVVTTARVDVNAASVHDTLITAVEANKVTIEVPKPRKRRGVVIQDPEETTTTVTVQPKVQAKDKGKAIPIKETKPLKRQVQIDLDEEVARQLEAELNADINWNVVIEQVKRSERLTNAVMKYQALKRKPLTEAQARRNMIIYLKNMAGFKMNYFKGMSYDEIIPLFEKHYNYNQAFLNEVNEGIKVPEKEVRQEKEVKVESSKKEDDDDDVYADATPLASKILIIDYKIHTERNKSYFKIIRADGNHRFEKTEPKNFLDDYLLNTLKIMFEKPNVEANVWKDQKGIYGLAKIKSWKLEVDDESEMSLELLRIVRRQLNEGVSIPQYNTAYSDSEYGVLVTVHR</sequence>
<feature type="coiled-coil region" evidence="1">
    <location>
        <begin position="22"/>
        <end position="66"/>
    </location>
</feature>
<name>A0A699IA24_TANCI</name>
<keyword evidence="1" id="KW-0175">Coiled coil</keyword>
<reference evidence="2" key="1">
    <citation type="journal article" date="2019" name="Sci. Rep.">
        <title>Draft genome of Tanacetum cinerariifolium, the natural source of mosquito coil.</title>
        <authorList>
            <person name="Yamashiro T."/>
            <person name="Shiraishi A."/>
            <person name="Satake H."/>
            <person name="Nakayama K."/>
        </authorList>
    </citation>
    <scope>NUCLEOTIDE SEQUENCE</scope>
</reference>
<protein>
    <submittedName>
        <fullName evidence="2">Uncharacterized protein</fullName>
    </submittedName>
</protein>
<organism evidence="2">
    <name type="scientific">Tanacetum cinerariifolium</name>
    <name type="common">Dalmatian daisy</name>
    <name type="synonym">Chrysanthemum cinerariifolium</name>
    <dbReference type="NCBI Taxonomy" id="118510"/>
    <lineage>
        <taxon>Eukaryota</taxon>
        <taxon>Viridiplantae</taxon>
        <taxon>Streptophyta</taxon>
        <taxon>Embryophyta</taxon>
        <taxon>Tracheophyta</taxon>
        <taxon>Spermatophyta</taxon>
        <taxon>Magnoliopsida</taxon>
        <taxon>eudicotyledons</taxon>
        <taxon>Gunneridae</taxon>
        <taxon>Pentapetalae</taxon>
        <taxon>asterids</taxon>
        <taxon>campanulids</taxon>
        <taxon>Asterales</taxon>
        <taxon>Asteraceae</taxon>
        <taxon>Asteroideae</taxon>
        <taxon>Anthemideae</taxon>
        <taxon>Anthemidinae</taxon>
        <taxon>Tanacetum</taxon>
    </lineage>
</organism>
<dbReference type="AlphaFoldDB" id="A0A699IA24"/>
<evidence type="ECO:0000256" key="1">
    <source>
        <dbReference type="SAM" id="Coils"/>
    </source>
</evidence>
<comment type="caution">
    <text evidence="2">The sequence shown here is derived from an EMBL/GenBank/DDBJ whole genome shotgun (WGS) entry which is preliminary data.</text>
</comment>
<feature type="non-terminal residue" evidence="2">
    <location>
        <position position="449"/>
    </location>
</feature>
<proteinExistence type="predicted"/>
<gene>
    <name evidence="2" type="ORF">Tci_484837</name>
</gene>
<dbReference type="EMBL" id="BKCJ010243785">
    <property type="protein sequence ID" value="GEZ12864.1"/>
    <property type="molecule type" value="Genomic_DNA"/>
</dbReference>
<evidence type="ECO:0000313" key="2">
    <source>
        <dbReference type="EMBL" id="GEZ12864.1"/>
    </source>
</evidence>
<accession>A0A699IA24</accession>